<evidence type="ECO:0000256" key="3">
    <source>
        <dbReference type="ARBA" id="ARBA00010136"/>
    </source>
</evidence>
<gene>
    <name evidence="18" type="primary">pepN</name>
    <name evidence="18" type="ORF">GCM10011365_11380</name>
</gene>
<dbReference type="Gene3D" id="3.30.2010.30">
    <property type="match status" value="1"/>
</dbReference>
<evidence type="ECO:0000256" key="11">
    <source>
        <dbReference type="ARBA" id="ARBA00023049"/>
    </source>
</evidence>
<evidence type="ECO:0000256" key="12">
    <source>
        <dbReference type="ARBA" id="ARBA00059739"/>
    </source>
</evidence>
<dbReference type="Gene3D" id="1.10.390.10">
    <property type="entry name" value="Neutral Protease Domain 2"/>
    <property type="match status" value="1"/>
</dbReference>
<proteinExistence type="inferred from homology"/>
<evidence type="ECO:0000256" key="1">
    <source>
        <dbReference type="ARBA" id="ARBA00000098"/>
    </source>
</evidence>
<dbReference type="Pfam" id="PF01433">
    <property type="entry name" value="Peptidase_M1"/>
    <property type="match status" value="1"/>
</dbReference>
<dbReference type="AlphaFoldDB" id="A0A917CLL8"/>
<dbReference type="Gene3D" id="1.25.50.10">
    <property type="entry name" value="Peptidase M1, alanyl aminopeptidase, C-terminal domain"/>
    <property type="match status" value="1"/>
</dbReference>
<protein>
    <recommendedName>
        <fullName evidence="5 13">Aminopeptidase N</fullName>
        <ecNumber evidence="4 13">3.4.11.2</ecNumber>
    </recommendedName>
</protein>
<dbReference type="PANTHER" id="PTHR46322:SF1">
    <property type="entry name" value="PUROMYCIN-SENSITIVE AMINOPEPTIDASE"/>
    <property type="match status" value="1"/>
</dbReference>
<dbReference type="InterPro" id="IPR045357">
    <property type="entry name" value="Aminopeptidase_N-like_N"/>
</dbReference>
<dbReference type="FunFam" id="2.60.40.1730:FF:000005">
    <property type="entry name" value="Aminopeptidase N"/>
    <property type="match status" value="1"/>
</dbReference>
<dbReference type="Gene3D" id="2.60.40.1840">
    <property type="match status" value="1"/>
</dbReference>
<evidence type="ECO:0000256" key="4">
    <source>
        <dbReference type="ARBA" id="ARBA00012564"/>
    </source>
</evidence>
<comment type="similarity">
    <text evidence="3">Belongs to the peptidase M1 family.</text>
</comment>
<accession>A0A917CLL8</accession>
<dbReference type="EC" id="3.4.11.2" evidence="4 13"/>
<comment type="cofactor">
    <cofactor evidence="2">
        <name>Zn(2+)</name>
        <dbReference type="ChEBI" id="CHEBI:29105"/>
    </cofactor>
</comment>
<dbReference type="SUPFAM" id="SSF63737">
    <property type="entry name" value="Leukotriene A4 hydrolase N-terminal domain"/>
    <property type="match status" value="1"/>
</dbReference>
<keyword evidence="7" id="KW-0645">Protease</keyword>
<evidence type="ECO:0000313" key="18">
    <source>
        <dbReference type="EMBL" id="GGF91874.1"/>
    </source>
</evidence>
<dbReference type="PRINTS" id="PR00756">
    <property type="entry name" value="ALADIPTASE"/>
</dbReference>
<feature type="domain" description="Peptidase M1 alanyl aminopeptidase Ig-like fold" evidence="15">
    <location>
        <begin position="447"/>
        <end position="547"/>
    </location>
</feature>
<reference evidence="18" key="1">
    <citation type="journal article" date="2014" name="Int. J. Syst. Evol. Microbiol.">
        <title>Complete genome sequence of Corynebacterium casei LMG S-19264T (=DSM 44701T), isolated from a smear-ripened cheese.</title>
        <authorList>
            <consortium name="US DOE Joint Genome Institute (JGI-PGF)"/>
            <person name="Walter F."/>
            <person name="Albersmeier A."/>
            <person name="Kalinowski J."/>
            <person name="Ruckert C."/>
        </authorList>
    </citation>
    <scope>NUCLEOTIDE SEQUENCE</scope>
    <source>
        <strain evidence="18">CGMCC 1.12181</strain>
    </source>
</reference>
<dbReference type="Proteomes" id="UP000605253">
    <property type="component" value="Unassembled WGS sequence"/>
</dbReference>
<organism evidence="18 19">
    <name type="scientific">Marinicella pacifica</name>
    <dbReference type="NCBI Taxonomy" id="1171543"/>
    <lineage>
        <taxon>Bacteria</taxon>
        <taxon>Pseudomonadati</taxon>
        <taxon>Pseudomonadota</taxon>
        <taxon>Gammaproteobacteria</taxon>
        <taxon>Lysobacterales</taxon>
        <taxon>Marinicellaceae</taxon>
        <taxon>Marinicella</taxon>
    </lineage>
</organism>
<feature type="domain" description="Peptidase M1 membrane alanine aminopeptidase" evidence="14">
    <location>
        <begin position="228"/>
        <end position="439"/>
    </location>
</feature>
<dbReference type="InterPro" id="IPR024601">
    <property type="entry name" value="Peptidase_M1_pepN_C"/>
</dbReference>
<keyword evidence="6 18" id="KW-0031">Aminopeptidase</keyword>
<dbReference type="RefSeq" id="WP_188364743.1">
    <property type="nucleotide sequence ID" value="NZ_BAABJF010000015.1"/>
</dbReference>
<dbReference type="Pfam" id="PF17900">
    <property type="entry name" value="Peptidase_M1_N"/>
    <property type="match status" value="1"/>
</dbReference>
<evidence type="ECO:0000259" key="14">
    <source>
        <dbReference type="Pfam" id="PF01433"/>
    </source>
</evidence>
<name>A0A917CLL8_9GAMM</name>
<dbReference type="Gene3D" id="2.60.40.1730">
    <property type="entry name" value="tricorn interacting facor f3 domain"/>
    <property type="match status" value="1"/>
</dbReference>
<keyword evidence="9" id="KW-0378">Hydrolase</keyword>
<evidence type="ECO:0000256" key="2">
    <source>
        <dbReference type="ARBA" id="ARBA00001947"/>
    </source>
</evidence>
<evidence type="ECO:0000259" key="16">
    <source>
        <dbReference type="Pfam" id="PF17432"/>
    </source>
</evidence>
<dbReference type="InterPro" id="IPR035414">
    <property type="entry name" value="Peptidase_M1_pepN_Ig-like"/>
</dbReference>
<evidence type="ECO:0000256" key="9">
    <source>
        <dbReference type="ARBA" id="ARBA00022801"/>
    </source>
</evidence>
<dbReference type="PANTHER" id="PTHR46322">
    <property type="entry name" value="PUROMYCIN-SENSITIVE AMINOPEPTIDASE"/>
    <property type="match status" value="1"/>
</dbReference>
<dbReference type="SUPFAM" id="SSF55486">
    <property type="entry name" value="Metalloproteases ('zincins'), catalytic domain"/>
    <property type="match status" value="1"/>
</dbReference>
<keyword evidence="19" id="KW-1185">Reference proteome</keyword>
<evidence type="ECO:0000313" key="19">
    <source>
        <dbReference type="Proteomes" id="UP000605253"/>
    </source>
</evidence>
<dbReference type="InterPro" id="IPR012779">
    <property type="entry name" value="Peptidase_M1_pepN"/>
</dbReference>
<dbReference type="InterPro" id="IPR027268">
    <property type="entry name" value="Peptidase_M4/M1_CTD_sf"/>
</dbReference>
<evidence type="ECO:0000259" key="17">
    <source>
        <dbReference type="Pfam" id="PF17900"/>
    </source>
</evidence>
<dbReference type="Pfam" id="PF11940">
    <property type="entry name" value="DUF3458"/>
    <property type="match status" value="1"/>
</dbReference>
<dbReference type="CDD" id="cd09600">
    <property type="entry name" value="M1_APN"/>
    <property type="match status" value="1"/>
</dbReference>
<evidence type="ECO:0000259" key="15">
    <source>
        <dbReference type="Pfam" id="PF11940"/>
    </source>
</evidence>
<dbReference type="NCBIfam" id="TIGR02414">
    <property type="entry name" value="pepN_proteo"/>
    <property type="match status" value="1"/>
</dbReference>
<comment type="catalytic activity">
    <reaction evidence="1">
        <text>Release of an N-terminal amino acid, Xaa-|-Yaa- from a peptide, amide or arylamide. Xaa is preferably Ala, but may be most amino acids including Pro (slow action). When a terminal hydrophobic residue is followed by a prolyl residue, the two may be released as an intact Xaa-Pro dipeptide.</text>
        <dbReference type="EC" id="3.4.11.2"/>
    </reaction>
</comment>
<keyword evidence="10" id="KW-0862">Zinc</keyword>
<comment type="caution">
    <text evidence="18">The sequence shown here is derived from an EMBL/GenBank/DDBJ whole genome shotgun (WGS) entry which is preliminary data.</text>
</comment>
<dbReference type="InterPro" id="IPR042097">
    <property type="entry name" value="Aminopeptidase_N-like_N_sf"/>
</dbReference>
<dbReference type="GO" id="GO:0006508">
    <property type="term" value="P:proteolysis"/>
    <property type="evidence" value="ECO:0007669"/>
    <property type="project" value="UniProtKB-UniRule"/>
</dbReference>
<keyword evidence="11" id="KW-0482">Metalloprotease</keyword>
<reference evidence="18" key="2">
    <citation type="submission" date="2020-09" db="EMBL/GenBank/DDBJ databases">
        <authorList>
            <person name="Sun Q."/>
            <person name="Zhou Y."/>
        </authorList>
    </citation>
    <scope>NUCLEOTIDE SEQUENCE</scope>
    <source>
        <strain evidence="18">CGMCC 1.12181</strain>
    </source>
</reference>
<feature type="domain" description="Peptidase M1 alanyl aminopeptidase C-terminal" evidence="16">
    <location>
        <begin position="552"/>
        <end position="874"/>
    </location>
</feature>
<dbReference type="InterPro" id="IPR038438">
    <property type="entry name" value="PepN_Ig-like_sf"/>
</dbReference>
<sequence>MTQTKKEIFRADYQPPNYWVRWVDLAFLVEQDHTLVSARILFKRNRAIMDNTLFLDGQHLSLQRLSIDGDEVAVDDLYLTDRGLLLHDLPDQFELRSEVKIYPAENTALEGLYQSGEFFLTQCEAEGFRRITYYPDRPDVLAPFTVTIVADKTRYPVLLSNGNRLAAGDLSHNRHYCKWVDPHPKPSYLFAMVAGDLAYIEDQFTTANNKQIQLRIFTEQRNIDACDYAMQSLKNAMRWDEERFNLVYDLDEYNIVVTDDFNMGAMENKGLNIFNSKYVLAKQNTATDQDFIHVEAVIGHEYFHNWTGNRITCRDWFQLSLKEGLTVFRDQEFTSDQQSRAVKRIEDVRHLRSAQFAEDASPMSHPVRPDSYIEINNFYTLTVYEKGAEVVRMYHTLLGETGFQKGMDLYFKRHDGTAVSCDDFRHAMADANQMDLTQFGLWYSQNGTPVVTAESEYDADEACYRLRFEQHPPDSYRGKTAWQPMHIPIKLALYDDTGRPLKLNRQSDTHIVFELTQKQQSLEIENVSGRPTPSLLQGFSAPVRLKQKLTFEDWAFLAQHDQDAFNRWDAAQQLQQNIILAKYRALQDNETHKTPKLFFDSFRQLLLNEKLDKGLVALAITLPTLQSLIVNMDAVDVAVLHRAKEQLVDEINQHLQVEILSVYHQNHTDEPYQVSARQVAQRSLKNRCLWYLVQSGNKEFYHLCHQQHKNADNYTDTITALTLLAHRQAPGYEDLLADYYNQWQEHPLMINKWLSIQATIPAEDTLDRVRQLMELPVFSLKNPNAVRAVLGAFCAGNLTRFHAPDGCGYAFLADQVLALDTINPQIAARMVSLLNDFRQFHPDLRHQMLSQIKRIHAADKLSANVFEIVDRALQSSES</sequence>
<dbReference type="EMBL" id="BMEO01000004">
    <property type="protein sequence ID" value="GGF91874.1"/>
    <property type="molecule type" value="Genomic_DNA"/>
</dbReference>
<dbReference type="FunFam" id="1.10.390.10:FF:000002">
    <property type="entry name" value="Aminopeptidase N"/>
    <property type="match status" value="1"/>
</dbReference>
<dbReference type="GO" id="GO:0008270">
    <property type="term" value="F:zinc ion binding"/>
    <property type="evidence" value="ECO:0007669"/>
    <property type="project" value="InterPro"/>
</dbReference>
<feature type="domain" description="Aminopeptidase N-like N-terminal" evidence="17">
    <location>
        <begin position="106"/>
        <end position="189"/>
    </location>
</feature>
<evidence type="ECO:0000256" key="6">
    <source>
        <dbReference type="ARBA" id="ARBA00022438"/>
    </source>
</evidence>
<dbReference type="InterPro" id="IPR037144">
    <property type="entry name" value="Peptidase_M1_pepN_C_sf"/>
</dbReference>
<dbReference type="InterPro" id="IPR001930">
    <property type="entry name" value="Peptidase_M1"/>
</dbReference>
<evidence type="ECO:0000256" key="10">
    <source>
        <dbReference type="ARBA" id="ARBA00022833"/>
    </source>
</evidence>
<keyword evidence="8" id="KW-0479">Metal-binding</keyword>
<dbReference type="InterPro" id="IPR014782">
    <property type="entry name" value="Peptidase_M1_dom"/>
</dbReference>
<evidence type="ECO:0000256" key="13">
    <source>
        <dbReference type="NCBIfam" id="TIGR02414"/>
    </source>
</evidence>
<evidence type="ECO:0000256" key="5">
    <source>
        <dbReference type="ARBA" id="ARBA00015611"/>
    </source>
</evidence>
<evidence type="ECO:0000256" key="8">
    <source>
        <dbReference type="ARBA" id="ARBA00022723"/>
    </source>
</evidence>
<dbReference type="GO" id="GO:0016285">
    <property type="term" value="F:alanyl aminopeptidase activity"/>
    <property type="evidence" value="ECO:0007669"/>
    <property type="project" value="UniProtKB-EC"/>
</dbReference>
<evidence type="ECO:0000256" key="7">
    <source>
        <dbReference type="ARBA" id="ARBA00022670"/>
    </source>
</evidence>
<dbReference type="FunFam" id="3.30.2010.30:FF:000002">
    <property type="entry name" value="Putative aminopeptidase N"/>
    <property type="match status" value="1"/>
</dbReference>
<comment type="function">
    <text evidence="12">Aminopeptidase N is involved in the degradation of intracellular peptides generated by protein breakdown during normal growth as well as in response to nutrient starvation.</text>
</comment>
<dbReference type="Pfam" id="PF17432">
    <property type="entry name" value="DUF3458_C"/>
    <property type="match status" value="1"/>
</dbReference>
<dbReference type="GO" id="GO:0008237">
    <property type="term" value="F:metallopeptidase activity"/>
    <property type="evidence" value="ECO:0007669"/>
    <property type="project" value="UniProtKB-UniRule"/>
</dbReference>